<dbReference type="InterPro" id="IPR045455">
    <property type="entry name" value="NrS-1_pol-like_helicase"/>
</dbReference>
<dbReference type="PROSITE" id="PS51206">
    <property type="entry name" value="SF3_HELICASE_1"/>
    <property type="match status" value="1"/>
</dbReference>
<dbReference type="InterPro" id="IPR006500">
    <property type="entry name" value="Helicase_put_C_phage/plasmid"/>
</dbReference>
<evidence type="ECO:0000256" key="1">
    <source>
        <dbReference type="ARBA" id="ARBA00022741"/>
    </source>
</evidence>
<name>A0A0H2XMQ3_BURO1</name>
<dbReference type="InterPro" id="IPR027417">
    <property type="entry name" value="P-loop_NTPase"/>
</dbReference>
<dbReference type="Pfam" id="PF08706">
    <property type="entry name" value="D5_N"/>
    <property type="match status" value="1"/>
</dbReference>
<reference evidence="6" key="1">
    <citation type="submission" date="2006-05" db="EMBL/GenBank/DDBJ databases">
        <title>Complete sequence of chromosome 1 of Burkholderia cenocepacia AU 1054.</title>
        <authorList>
            <consortium name="US DOE Joint Genome Institute"/>
            <person name="Copeland A."/>
            <person name="Lucas S."/>
            <person name="Lapidus A."/>
            <person name="Barry K."/>
            <person name="Detter J.C."/>
            <person name="Glavina del Rio T."/>
            <person name="Hammon N."/>
            <person name="Israni S."/>
            <person name="Dalin E."/>
            <person name="Tice H."/>
            <person name="Pitluck S."/>
            <person name="Chain P."/>
            <person name="Malfatti S."/>
            <person name="Shin M."/>
            <person name="Vergez L."/>
            <person name="Schmutz J."/>
            <person name="Larimer F."/>
            <person name="Land M."/>
            <person name="Hauser L."/>
            <person name="Kyrpides N."/>
            <person name="Lykidis A."/>
            <person name="LiPuma J.J."/>
            <person name="Konstantinidis K."/>
            <person name="Tiedje J.M."/>
            <person name="Richardson P."/>
        </authorList>
    </citation>
    <scope>NUCLEOTIDE SEQUENCE [LARGE SCALE GENOMIC DNA]</scope>
    <source>
        <strain evidence="6">AU 1054</strain>
    </source>
</reference>
<dbReference type="InterPro" id="IPR014015">
    <property type="entry name" value="Helicase_SF3_DNA-vir"/>
</dbReference>
<evidence type="ECO:0000256" key="4">
    <source>
        <dbReference type="SAM" id="MobiDB-lite"/>
    </source>
</evidence>
<dbReference type="NCBIfam" id="NF011296">
    <property type="entry name" value="PRK14709.1"/>
    <property type="match status" value="1"/>
</dbReference>
<evidence type="ECO:0000313" key="6">
    <source>
        <dbReference type="EMBL" id="ABF75751.1"/>
    </source>
</evidence>
<dbReference type="NCBIfam" id="TIGR01613">
    <property type="entry name" value="primase_Cterm"/>
    <property type="match status" value="1"/>
</dbReference>
<dbReference type="Pfam" id="PF19263">
    <property type="entry name" value="DUF5906"/>
    <property type="match status" value="1"/>
</dbReference>
<feature type="domain" description="SF3 helicase" evidence="5">
    <location>
        <begin position="240"/>
        <end position="399"/>
    </location>
</feature>
<dbReference type="GO" id="GO:0016787">
    <property type="term" value="F:hydrolase activity"/>
    <property type="evidence" value="ECO:0007669"/>
    <property type="project" value="UniProtKB-KW"/>
</dbReference>
<organism evidence="6">
    <name type="scientific">Burkholderia orbicola (strain AU 1054)</name>
    <dbReference type="NCBI Taxonomy" id="331271"/>
    <lineage>
        <taxon>Bacteria</taxon>
        <taxon>Pseudomonadati</taxon>
        <taxon>Pseudomonadota</taxon>
        <taxon>Betaproteobacteria</taxon>
        <taxon>Burkholderiales</taxon>
        <taxon>Burkholderiaceae</taxon>
        <taxon>Burkholderia</taxon>
        <taxon>Burkholderia cepacia complex</taxon>
        <taxon>Burkholderia orbicola</taxon>
    </lineage>
</organism>
<keyword evidence="3" id="KW-0067">ATP-binding</keyword>
<keyword evidence="1" id="KW-0547">Nucleotide-binding</keyword>
<gene>
    <name evidence="6" type="ordered locus">Bcen_0842</name>
</gene>
<proteinExistence type="predicted"/>
<dbReference type="SUPFAM" id="SSF52540">
    <property type="entry name" value="P-loop containing nucleoside triphosphate hydrolases"/>
    <property type="match status" value="1"/>
</dbReference>
<feature type="region of interest" description="Disordered" evidence="4">
    <location>
        <begin position="501"/>
        <end position="526"/>
    </location>
</feature>
<evidence type="ECO:0000256" key="2">
    <source>
        <dbReference type="ARBA" id="ARBA00022801"/>
    </source>
</evidence>
<accession>A0A0H2XMQ3</accession>
<dbReference type="GO" id="GO:0005524">
    <property type="term" value="F:ATP binding"/>
    <property type="evidence" value="ECO:0007669"/>
    <property type="project" value="UniProtKB-KW"/>
</dbReference>
<sequence length="526" mass="58891">MSAADTLGRPEDARPEREAASALEADARMFDELRRAFLAKGNGTNGHAAKPKHPRGKDGRMTAPLDAIPARLSGEIAATVELSEDAVAVVFASAYQGRLLFETLRGKWFRWEDTHWKQDEGARVTREMIRRTVRKMCRGEPRWLTARVVDAIEKLARTDERTCPSEPFDANPWLLATPAGVVDLRDGSSRAARPEDMMTRVTGCAPDFGGDCPRWRAFLGACIHGFDEYGEPRSAPPGDEMVRFLQRMCGYFLTGSTRFEFVFLLFGGGANGKSTFLRVLREILGDYFVSVAVETFLQSAHDQHPTGMAHIEGARLAACGELPDNRSWNSQRVKDISSGEKISARHMRQDFYDFVPVCKLLFVGNHRPRVRQTGEAEKRRFRIIPFVHKVPENRRDSTLEDALREEYPAILAWMLDGAKAVIAEGFASMPGAVTKATNDYFAENDTFALWAGERLLLHKDYSVPAGVAYANYTRWFEGGGYEGRPVSSREFKMRMEDMGATHDRDNRGRLYRGAKLDTSGDLSGES</sequence>
<protein>
    <submittedName>
        <fullName evidence="6">Phage-plasmid primase P4-like protein</fullName>
    </submittedName>
</protein>
<dbReference type="PANTHER" id="PTHR35372">
    <property type="entry name" value="ATP BINDING PROTEIN-RELATED"/>
    <property type="match status" value="1"/>
</dbReference>
<dbReference type="AlphaFoldDB" id="A0A0H2XMQ3"/>
<keyword evidence="2" id="KW-0378">Hydrolase</keyword>
<evidence type="ECO:0000259" key="5">
    <source>
        <dbReference type="PROSITE" id="PS51206"/>
    </source>
</evidence>
<dbReference type="Gene3D" id="3.40.50.300">
    <property type="entry name" value="P-loop containing nucleotide triphosphate hydrolases"/>
    <property type="match status" value="1"/>
</dbReference>
<dbReference type="PANTHER" id="PTHR35372:SF2">
    <property type="entry name" value="SF3 HELICASE DOMAIN-CONTAINING PROTEIN"/>
    <property type="match status" value="1"/>
</dbReference>
<dbReference type="InterPro" id="IPR051620">
    <property type="entry name" value="ORF904-like_C"/>
</dbReference>
<evidence type="ECO:0000256" key="3">
    <source>
        <dbReference type="ARBA" id="ARBA00022840"/>
    </source>
</evidence>
<dbReference type="EMBL" id="CP000378">
    <property type="protein sequence ID" value="ABF75751.1"/>
    <property type="molecule type" value="Genomic_DNA"/>
</dbReference>
<dbReference type="HOGENOM" id="CLU_018483_2_1_4"/>
<dbReference type="InterPro" id="IPR014818">
    <property type="entry name" value="Phage/plasmid_primase_P4_C"/>
</dbReference>
<dbReference type="SMART" id="SM00885">
    <property type="entry name" value="D5_N"/>
    <property type="match status" value="1"/>
</dbReference>